<name>W1TUK0_STRAP</name>
<dbReference type="EMBL" id="AZMF01000114">
    <property type="protein sequence ID" value="ETI85292.1"/>
    <property type="molecule type" value="Genomic_DNA"/>
</dbReference>
<organism evidence="1 2">
    <name type="scientific">Streptococcus anginosus DORA_7</name>
    <dbReference type="NCBI Taxonomy" id="1403946"/>
    <lineage>
        <taxon>Bacteria</taxon>
        <taxon>Bacillati</taxon>
        <taxon>Bacillota</taxon>
        <taxon>Bacilli</taxon>
        <taxon>Lactobacillales</taxon>
        <taxon>Streptococcaceae</taxon>
        <taxon>Streptococcus</taxon>
        <taxon>Streptococcus anginosus group</taxon>
    </lineage>
</organism>
<comment type="caution">
    <text evidence="1">The sequence shown here is derived from an EMBL/GenBank/DDBJ whole genome shotgun (WGS) entry which is preliminary data.</text>
</comment>
<proteinExistence type="predicted"/>
<reference evidence="1 2" key="1">
    <citation type="submission" date="2013-12" db="EMBL/GenBank/DDBJ databases">
        <title>A Varibaculum cambriense genome reconstructed from a premature infant gut community with otherwise low bacterial novelty that shifts toward anaerobic metabolism during the third week of life.</title>
        <authorList>
            <person name="Brown C.T."/>
            <person name="Sharon I."/>
            <person name="Thomas B.C."/>
            <person name="Castelle C.J."/>
            <person name="Morowitz M.J."/>
            <person name="Banfield J.F."/>
        </authorList>
    </citation>
    <scope>NUCLEOTIDE SEQUENCE [LARGE SCALE GENOMIC DNA]</scope>
    <source>
        <strain evidence="2">DORA_7</strain>
    </source>
</reference>
<sequence>MIQFLKNIHFRYLAFDWLSVDDSKDVTYRWYLTIISHFI</sequence>
<dbReference type="AlphaFoldDB" id="W1TUK0"/>
<gene>
    <name evidence="1" type="ORF">Q615_SPAC00114G0119</name>
</gene>
<accession>W1TUK0</accession>
<dbReference type="Proteomes" id="UP000018846">
    <property type="component" value="Unassembled WGS sequence"/>
</dbReference>
<protein>
    <submittedName>
        <fullName evidence="1">Uncharacterized protein</fullName>
    </submittedName>
</protein>
<evidence type="ECO:0000313" key="2">
    <source>
        <dbReference type="Proteomes" id="UP000018846"/>
    </source>
</evidence>
<evidence type="ECO:0000313" key="1">
    <source>
        <dbReference type="EMBL" id="ETI85292.1"/>
    </source>
</evidence>